<proteinExistence type="predicted"/>
<keyword evidence="2" id="KW-0418">Kinase</keyword>
<reference evidence="2 3" key="1">
    <citation type="submission" date="2018-10" db="EMBL/GenBank/DDBJ databases">
        <title>Co-occurring genomic capacity for anaerobic methane metabolism and dissimilatory sulfite reduction discovered in the Korarchaeota.</title>
        <authorList>
            <person name="Mckay L.J."/>
            <person name="Dlakic M."/>
            <person name="Fields M.W."/>
            <person name="Delmont T.O."/>
            <person name="Eren A.M."/>
            <person name="Jay Z.J."/>
            <person name="Klingelsmith K.B."/>
            <person name="Rusch D.B."/>
            <person name="Inskeep W.P."/>
        </authorList>
    </citation>
    <scope>NUCLEOTIDE SEQUENCE [LARGE SCALE GENOMIC DNA]</scope>
    <source>
        <strain evidence="2 3">MDKW</strain>
    </source>
</reference>
<dbReference type="EMBL" id="RCOS01000114">
    <property type="protein sequence ID" value="RSN73477.1"/>
    <property type="molecule type" value="Genomic_DNA"/>
</dbReference>
<dbReference type="GO" id="GO:0005737">
    <property type="term" value="C:cytoplasm"/>
    <property type="evidence" value="ECO:0007669"/>
    <property type="project" value="TreeGrafter"/>
</dbReference>
<accession>A0A429GI83</accession>
<dbReference type="InterPro" id="IPR011009">
    <property type="entry name" value="Kinase-like_dom_sf"/>
</dbReference>
<dbReference type="CDD" id="cd00180">
    <property type="entry name" value="PKc"/>
    <property type="match status" value="1"/>
</dbReference>
<dbReference type="PANTHER" id="PTHR44167">
    <property type="entry name" value="OVARIAN-SPECIFIC SERINE/THREONINE-PROTEIN KINASE LOK-RELATED"/>
    <property type="match status" value="1"/>
</dbReference>
<comment type="caution">
    <text evidence="2">The sequence shown here is derived from an EMBL/GenBank/DDBJ whole genome shotgun (WGS) entry which is preliminary data.</text>
</comment>
<evidence type="ECO:0000313" key="3">
    <source>
        <dbReference type="Proteomes" id="UP000277582"/>
    </source>
</evidence>
<dbReference type="PANTHER" id="PTHR44167:SF18">
    <property type="entry name" value="PROTEIN KINASE DOMAIN-CONTAINING PROTEIN"/>
    <property type="match status" value="1"/>
</dbReference>
<dbReference type="PROSITE" id="PS00109">
    <property type="entry name" value="PROTEIN_KINASE_TYR"/>
    <property type="match status" value="1"/>
</dbReference>
<dbReference type="SUPFAM" id="SSF56112">
    <property type="entry name" value="Protein kinase-like (PK-like)"/>
    <property type="match status" value="1"/>
</dbReference>
<dbReference type="Proteomes" id="UP000277582">
    <property type="component" value="Unassembled WGS sequence"/>
</dbReference>
<name>A0A429GI83_9CREN</name>
<dbReference type="Pfam" id="PF00069">
    <property type="entry name" value="Pkinase"/>
    <property type="match status" value="1"/>
</dbReference>
<dbReference type="InterPro" id="IPR008266">
    <property type="entry name" value="Tyr_kinase_AS"/>
</dbReference>
<feature type="domain" description="Protein kinase" evidence="1">
    <location>
        <begin position="12"/>
        <end position="238"/>
    </location>
</feature>
<dbReference type="Gene3D" id="1.10.510.10">
    <property type="entry name" value="Transferase(Phosphotransferase) domain 1"/>
    <property type="match status" value="1"/>
</dbReference>
<dbReference type="RefSeq" id="WP_125671894.1">
    <property type="nucleotide sequence ID" value="NZ_RCOS01000114.1"/>
</dbReference>
<evidence type="ECO:0000313" key="2">
    <source>
        <dbReference type="EMBL" id="RSN73477.1"/>
    </source>
</evidence>
<gene>
    <name evidence="2" type="ORF">D6D85_10325</name>
</gene>
<organism evidence="2 3">
    <name type="scientific">Candidatus Methanodesulfokora washburnensis</name>
    <dbReference type="NCBI Taxonomy" id="2478471"/>
    <lineage>
        <taxon>Archaea</taxon>
        <taxon>Thermoproteota</taxon>
        <taxon>Candidatus Korarchaeia</taxon>
        <taxon>Candidatus Korarchaeia incertae sedis</taxon>
        <taxon>Candidatus Methanodesulfokora</taxon>
    </lineage>
</organism>
<sequence>MPLIRWFSLSSYKVIRKLDEGGIATIYLVKCIETGEIAVAKVPRHKYVDLIEKEIAILKHLRPVEGVPRFIDRKWYYEEGVPVLILEYIEGAPLARIMRYMYSKSSYILKIFLDLVNIVQHIHKLGVVHRDITPDNIIVGISEQVKLIDFDAAEFIGSVKGVRVYHGKYTAPEVQNGAVTYSSDVWSLGAILKDLAFLHSLPISMSYLNNRLLVKDPHKRISLEELKNYLSKLYLNLY</sequence>
<protein>
    <submittedName>
        <fullName evidence="2">Protein kinase family protein</fullName>
    </submittedName>
</protein>
<dbReference type="OrthoDB" id="31344at2157"/>
<keyword evidence="3" id="KW-1185">Reference proteome</keyword>
<dbReference type="GO" id="GO:0005524">
    <property type="term" value="F:ATP binding"/>
    <property type="evidence" value="ECO:0007669"/>
    <property type="project" value="InterPro"/>
</dbReference>
<dbReference type="InterPro" id="IPR000719">
    <property type="entry name" value="Prot_kinase_dom"/>
</dbReference>
<dbReference type="PROSITE" id="PS50011">
    <property type="entry name" value="PROTEIN_KINASE_DOM"/>
    <property type="match status" value="1"/>
</dbReference>
<dbReference type="AlphaFoldDB" id="A0A429GI83"/>
<keyword evidence="2" id="KW-0808">Transferase</keyword>
<evidence type="ECO:0000259" key="1">
    <source>
        <dbReference type="PROSITE" id="PS50011"/>
    </source>
</evidence>
<dbReference type="GO" id="GO:0004674">
    <property type="term" value="F:protein serine/threonine kinase activity"/>
    <property type="evidence" value="ECO:0007669"/>
    <property type="project" value="TreeGrafter"/>
</dbReference>